<dbReference type="AlphaFoldDB" id="A0A3P6Q1L7"/>
<keyword evidence="4" id="KW-1185">Reference proteome</keyword>
<evidence type="ECO:0000256" key="1">
    <source>
        <dbReference type="SAM" id="MobiDB-lite"/>
    </source>
</evidence>
<accession>A0A3P6Q1L7</accession>
<reference evidence="3 4" key="1">
    <citation type="submission" date="2018-11" db="EMBL/GenBank/DDBJ databases">
        <authorList>
            <consortium name="Pathogen Informatics"/>
        </authorList>
    </citation>
    <scope>NUCLEOTIDE SEQUENCE [LARGE SCALE GENOMIC DNA]</scope>
</reference>
<dbReference type="EMBL" id="UYRU01002188">
    <property type="protein sequence ID" value="VDK33725.1"/>
    <property type="molecule type" value="Genomic_DNA"/>
</dbReference>
<evidence type="ECO:0000256" key="2">
    <source>
        <dbReference type="SAM" id="Phobius"/>
    </source>
</evidence>
<keyword evidence="2" id="KW-0812">Transmembrane</keyword>
<sequence>MSAHPTAIPPGEDEHSSSPSSQKPVGLLQLDDVYDRIVGSHGLWQVMIVILVCFSTCSVATFSVYANAVPRSRCKMELEVEKSLAERAVSFHEAATLIGPWPEDPNDEGLHQGRQGCRRYKRSGRGTNLQKLPGNSSTEACPHGHVFDPWEHQYPSSIVAEWDLVCDGAWKVPFSTSMYMVGMMIVSQGVKLV</sequence>
<evidence type="ECO:0000313" key="4">
    <source>
        <dbReference type="Proteomes" id="UP000281553"/>
    </source>
</evidence>
<proteinExistence type="predicted"/>
<feature type="region of interest" description="Disordered" evidence="1">
    <location>
        <begin position="1"/>
        <end position="24"/>
    </location>
</feature>
<feature type="transmembrane region" description="Helical" evidence="2">
    <location>
        <begin position="43"/>
        <end position="66"/>
    </location>
</feature>
<protein>
    <submittedName>
        <fullName evidence="3">Uncharacterized protein</fullName>
    </submittedName>
</protein>
<keyword evidence="2" id="KW-1133">Transmembrane helix</keyword>
<dbReference type="Proteomes" id="UP000281553">
    <property type="component" value="Unassembled WGS sequence"/>
</dbReference>
<keyword evidence="2" id="KW-0472">Membrane</keyword>
<organism evidence="3 4">
    <name type="scientific">Dibothriocephalus latus</name>
    <name type="common">Fish tapeworm</name>
    <name type="synonym">Diphyllobothrium latum</name>
    <dbReference type="NCBI Taxonomy" id="60516"/>
    <lineage>
        <taxon>Eukaryota</taxon>
        <taxon>Metazoa</taxon>
        <taxon>Spiralia</taxon>
        <taxon>Lophotrochozoa</taxon>
        <taxon>Platyhelminthes</taxon>
        <taxon>Cestoda</taxon>
        <taxon>Eucestoda</taxon>
        <taxon>Diphyllobothriidea</taxon>
        <taxon>Diphyllobothriidae</taxon>
        <taxon>Dibothriocephalus</taxon>
    </lineage>
</organism>
<evidence type="ECO:0000313" key="3">
    <source>
        <dbReference type="EMBL" id="VDK33725.1"/>
    </source>
</evidence>
<gene>
    <name evidence="3" type="ORF">DILT_LOCUS508</name>
</gene>
<name>A0A3P6Q1L7_DIBLA</name>
<dbReference type="OrthoDB" id="5141738at2759"/>